<keyword evidence="7" id="KW-0812">Transmembrane</keyword>
<evidence type="ECO:0000256" key="4">
    <source>
        <dbReference type="ARBA" id="ARBA00022741"/>
    </source>
</evidence>
<dbReference type="Proteomes" id="UP000321261">
    <property type="component" value="Unassembled WGS sequence"/>
</dbReference>
<dbReference type="InterPro" id="IPR026004">
    <property type="entry name" value="Septum_form"/>
</dbReference>
<dbReference type="PROSITE" id="PS50011">
    <property type="entry name" value="PROTEIN_KINASE_DOM"/>
    <property type="match status" value="1"/>
</dbReference>
<sequence>MTGLSPTRVIGGRYVVLGDIGSAGAGVVWRAADRVTGRSVAVAELHLPPDPDERRIVRERLLRVARAAGRLDHAAFVAIHDVVTDGDVDHIVTELVDASTLAERVAGDGPLDERAASAMARQLAAALHAAHGAGIVHGDITPHTVLLGADGKVLLAGVGVAEAVDPLRTTRDPHFLAPELRDGAPATPESDLWAFGATLHVALLGRPPADGVVPEFGGGVLGSTLAGLLQPAPRDRPAAQHVVGALDAARMLAGAAPRGGRRWWFAVTGVVVGLLVGLAAGFALATPRIQALTYGPDGDVRLSGPAACLDAAPAPGAVISGADCAGPHGAEIVASLQLSGERFPGRDALVGLAAGACTPAFDAVVERPRRASLELVALVPTQAAFDAGERIVHCVARSPGKVG</sequence>
<evidence type="ECO:0000256" key="3">
    <source>
        <dbReference type="ARBA" id="ARBA00022679"/>
    </source>
</evidence>
<reference evidence="9 10" key="1">
    <citation type="submission" date="2019-06" db="EMBL/GenBank/DDBJ databases">
        <title>Sequencing the genomes of 1000 actinobacteria strains.</title>
        <authorList>
            <person name="Klenk H.-P."/>
        </authorList>
    </citation>
    <scope>NUCLEOTIDE SEQUENCE [LARGE SCALE GENOMIC DNA]</scope>
    <source>
        <strain evidence="9 10">DSM 45671</strain>
    </source>
</reference>
<keyword evidence="7" id="KW-0472">Membrane</keyword>
<keyword evidence="6" id="KW-0067">ATP-binding</keyword>
<dbReference type="Gene3D" id="3.30.200.20">
    <property type="entry name" value="Phosphorylase Kinase, domain 1"/>
    <property type="match status" value="1"/>
</dbReference>
<organism evidence="9 10">
    <name type="scientific">Pseudonocardia hierapolitana</name>
    <dbReference type="NCBI Taxonomy" id="1128676"/>
    <lineage>
        <taxon>Bacteria</taxon>
        <taxon>Bacillati</taxon>
        <taxon>Actinomycetota</taxon>
        <taxon>Actinomycetes</taxon>
        <taxon>Pseudonocardiales</taxon>
        <taxon>Pseudonocardiaceae</taxon>
        <taxon>Pseudonocardia</taxon>
    </lineage>
</organism>
<dbReference type="GO" id="GO:0005524">
    <property type="term" value="F:ATP binding"/>
    <property type="evidence" value="ECO:0007669"/>
    <property type="project" value="UniProtKB-KW"/>
</dbReference>
<comment type="caution">
    <text evidence="9">The sequence shown here is derived from an EMBL/GenBank/DDBJ whole genome shotgun (WGS) entry which is preliminary data.</text>
</comment>
<dbReference type="Pfam" id="PF13845">
    <property type="entry name" value="Septum_form"/>
    <property type="match status" value="1"/>
</dbReference>
<evidence type="ECO:0000313" key="9">
    <source>
        <dbReference type="EMBL" id="TWF78455.1"/>
    </source>
</evidence>
<gene>
    <name evidence="9" type="ORF">FHX44_114378</name>
</gene>
<keyword evidence="4" id="KW-0547">Nucleotide-binding</keyword>
<dbReference type="OrthoDB" id="9762169at2"/>
<dbReference type="PANTHER" id="PTHR43289:SF6">
    <property type="entry name" value="SERINE_THREONINE-PROTEIN KINASE NEKL-3"/>
    <property type="match status" value="1"/>
</dbReference>
<evidence type="ECO:0000256" key="1">
    <source>
        <dbReference type="ARBA" id="ARBA00012513"/>
    </source>
</evidence>
<dbReference type="SUPFAM" id="SSF56112">
    <property type="entry name" value="Protein kinase-like (PK-like)"/>
    <property type="match status" value="1"/>
</dbReference>
<dbReference type="InterPro" id="IPR000719">
    <property type="entry name" value="Prot_kinase_dom"/>
</dbReference>
<proteinExistence type="predicted"/>
<dbReference type="EMBL" id="VIWU01000001">
    <property type="protein sequence ID" value="TWF78455.1"/>
    <property type="molecule type" value="Genomic_DNA"/>
</dbReference>
<dbReference type="Gene3D" id="1.10.510.10">
    <property type="entry name" value="Transferase(Phosphotransferase) domain 1"/>
    <property type="match status" value="1"/>
</dbReference>
<evidence type="ECO:0000256" key="6">
    <source>
        <dbReference type="ARBA" id="ARBA00022840"/>
    </source>
</evidence>
<dbReference type="Pfam" id="PF00069">
    <property type="entry name" value="Pkinase"/>
    <property type="match status" value="1"/>
</dbReference>
<keyword evidence="5" id="KW-0418">Kinase</keyword>
<feature type="transmembrane region" description="Helical" evidence="7">
    <location>
        <begin position="263"/>
        <end position="285"/>
    </location>
</feature>
<dbReference type="CDD" id="cd14014">
    <property type="entry name" value="STKc_PknB_like"/>
    <property type="match status" value="1"/>
</dbReference>
<accession>A0A561SUA5</accession>
<keyword evidence="2" id="KW-0723">Serine/threonine-protein kinase</keyword>
<dbReference type="GO" id="GO:0004674">
    <property type="term" value="F:protein serine/threonine kinase activity"/>
    <property type="evidence" value="ECO:0007669"/>
    <property type="project" value="UniProtKB-KW"/>
</dbReference>
<feature type="domain" description="Protein kinase" evidence="8">
    <location>
        <begin position="14"/>
        <end position="252"/>
    </location>
</feature>
<dbReference type="EC" id="2.7.11.1" evidence="1"/>
<evidence type="ECO:0000256" key="7">
    <source>
        <dbReference type="SAM" id="Phobius"/>
    </source>
</evidence>
<evidence type="ECO:0000256" key="2">
    <source>
        <dbReference type="ARBA" id="ARBA00022527"/>
    </source>
</evidence>
<dbReference type="PANTHER" id="PTHR43289">
    <property type="entry name" value="MITOGEN-ACTIVATED PROTEIN KINASE KINASE KINASE 20-RELATED"/>
    <property type="match status" value="1"/>
</dbReference>
<evidence type="ECO:0000259" key="8">
    <source>
        <dbReference type="PROSITE" id="PS50011"/>
    </source>
</evidence>
<dbReference type="RefSeq" id="WP_147257465.1">
    <property type="nucleotide sequence ID" value="NZ_VIWU01000001.1"/>
</dbReference>
<evidence type="ECO:0000256" key="5">
    <source>
        <dbReference type="ARBA" id="ARBA00022777"/>
    </source>
</evidence>
<keyword evidence="10" id="KW-1185">Reference proteome</keyword>
<protein>
    <recommendedName>
        <fullName evidence="1">non-specific serine/threonine protein kinase</fullName>
        <ecNumber evidence="1">2.7.11.1</ecNumber>
    </recommendedName>
</protein>
<name>A0A561SUA5_9PSEU</name>
<evidence type="ECO:0000313" key="10">
    <source>
        <dbReference type="Proteomes" id="UP000321261"/>
    </source>
</evidence>
<dbReference type="AlphaFoldDB" id="A0A561SUA5"/>
<dbReference type="InterPro" id="IPR011009">
    <property type="entry name" value="Kinase-like_dom_sf"/>
</dbReference>
<keyword evidence="3" id="KW-0808">Transferase</keyword>
<keyword evidence="7" id="KW-1133">Transmembrane helix</keyword>